<evidence type="ECO:0000313" key="7">
    <source>
        <dbReference type="Proteomes" id="UP000077069"/>
    </source>
</evidence>
<evidence type="ECO:0000256" key="5">
    <source>
        <dbReference type="SAM" id="Phobius"/>
    </source>
</evidence>
<feature type="region of interest" description="Disordered" evidence="4">
    <location>
        <begin position="1"/>
        <end position="31"/>
    </location>
</feature>
<organism evidence="6 7">
    <name type="scientific">Paraphaeosphaeria sporulosa</name>
    <dbReference type="NCBI Taxonomy" id="1460663"/>
    <lineage>
        <taxon>Eukaryota</taxon>
        <taxon>Fungi</taxon>
        <taxon>Dikarya</taxon>
        <taxon>Ascomycota</taxon>
        <taxon>Pezizomycotina</taxon>
        <taxon>Dothideomycetes</taxon>
        <taxon>Pleosporomycetidae</taxon>
        <taxon>Pleosporales</taxon>
        <taxon>Massarineae</taxon>
        <taxon>Didymosphaeriaceae</taxon>
        <taxon>Paraphaeosphaeria</taxon>
    </lineage>
</organism>
<dbReference type="OrthoDB" id="3687641at2759"/>
<dbReference type="Proteomes" id="UP000077069">
    <property type="component" value="Unassembled WGS sequence"/>
</dbReference>
<dbReference type="STRING" id="1460663.A0A177CCK4"/>
<evidence type="ECO:0008006" key="8">
    <source>
        <dbReference type="Google" id="ProtNLM"/>
    </source>
</evidence>
<evidence type="ECO:0000256" key="4">
    <source>
        <dbReference type="SAM" id="MobiDB-lite"/>
    </source>
</evidence>
<dbReference type="GeneID" id="28766436"/>
<comment type="pathway">
    <text evidence="1">Mycotoxin biosynthesis.</text>
</comment>
<proteinExistence type="inferred from homology"/>
<keyword evidence="2" id="KW-0560">Oxidoreductase</keyword>
<keyword evidence="5" id="KW-0812">Transmembrane</keyword>
<dbReference type="GO" id="GO:0043386">
    <property type="term" value="P:mycotoxin biosynthetic process"/>
    <property type="evidence" value="ECO:0007669"/>
    <property type="project" value="InterPro"/>
</dbReference>
<dbReference type="InterPro" id="IPR021765">
    <property type="entry name" value="UstYa-like"/>
</dbReference>
<dbReference type="EMBL" id="KV441553">
    <property type="protein sequence ID" value="OAG04537.1"/>
    <property type="molecule type" value="Genomic_DNA"/>
</dbReference>
<gene>
    <name evidence="6" type="ORF">CC84DRAFT_1217982</name>
</gene>
<evidence type="ECO:0000256" key="2">
    <source>
        <dbReference type="ARBA" id="ARBA00023002"/>
    </source>
</evidence>
<dbReference type="RefSeq" id="XP_018034902.1">
    <property type="nucleotide sequence ID" value="XM_018182950.1"/>
</dbReference>
<keyword evidence="5" id="KW-0472">Membrane</keyword>
<protein>
    <recommendedName>
        <fullName evidence="8">Tat pathway signal sequence</fullName>
    </recommendedName>
</protein>
<dbReference type="AlphaFoldDB" id="A0A177CCK4"/>
<dbReference type="InParanoid" id="A0A177CCK4"/>
<comment type="similarity">
    <text evidence="3">Belongs to the ustYa family.</text>
</comment>
<sequence>MWFEKSRNEQDHRYAPIDLTAEDQSQHPPRTASSLPWIYIITTTCIVTIVAVVSFFAGTSFARREKYWRPDLPTVQKALQPDTSFMVQPNNVDDHTWDSMFPSSTFFPHPDIAPERGTLSVFHQLHCLNAIRHIYWATVDPNHHKRDGAGPGDPAFDKWHMNHCIELLRQSLMCNADLTLEVTNKTLGGVTGFGTKHVCVDWEGLLKWVDETEENAIDHAVSTHP</sequence>
<feature type="compositionally biased region" description="Basic and acidic residues" evidence="4">
    <location>
        <begin position="1"/>
        <end position="15"/>
    </location>
</feature>
<evidence type="ECO:0000313" key="6">
    <source>
        <dbReference type="EMBL" id="OAG04537.1"/>
    </source>
</evidence>
<dbReference type="Pfam" id="PF11807">
    <property type="entry name" value="UstYa"/>
    <property type="match status" value="1"/>
</dbReference>
<evidence type="ECO:0000256" key="1">
    <source>
        <dbReference type="ARBA" id="ARBA00004685"/>
    </source>
</evidence>
<dbReference type="PANTHER" id="PTHR33365:SF11">
    <property type="entry name" value="TAT PATHWAY SIGNAL SEQUENCE"/>
    <property type="match status" value="1"/>
</dbReference>
<reference evidence="6 7" key="1">
    <citation type="submission" date="2016-05" db="EMBL/GenBank/DDBJ databases">
        <title>Comparative analysis of secretome profiles of manganese(II)-oxidizing ascomycete fungi.</title>
        <authorList>
            <consortium name="DOE Joint Genome Institute"/>
            <person name="Zeiner C.A."/>
            <person name="Purvine S.O."/>
            <person name="Zink E.M."/>
            <person name="Wu S."/>
            <person name="Pasa-Tolic L."/>
            <person name="Chaput D.L."/>
            <person name="Haridas S."/>
            <person name="Grigoriev I.V."/>
            <person name="Santelli C.M."/>
            <person name="Hansel C.M."/>
        </authorList>
    </citation>
    <scope>NUCLEOTIDE SEQUENCE [LARGE SCALE GENOMIC DNA]</scope>
    <source>
        <strain evidence="6 7">AP3s5-JAC2a</strain>
    </source>
</reference>
<dbReference type="PANTHER" id="PTHR33365">
    <property type="entry name" value="YALI0B05434P"/>
    <property type="match status" value="1"/>
</dbReference>
<feature type="compositionally biased region" description="Polar residues" evidence="4">
    <location>
        <begin position="22"/>
        <end position="31"/>
    </location>
</feature>
<name>A0A177CCK4_9PLEO</name>
<keyword evidence="7" id="KW-1185">Reference proteome</keyword>
<dbReference type="GO" id="GO:0016491">
    <property type="term" value="F:oxidoreductase activity"/>
    <property type="evidence" value="ECO:0007669"/>
    <property type="project" value="UniProtKB-KW"/>
</dbReference>
<keyword evidence="5" id="KW-1133">Transmembrane helix</keyword>
<evidence type="ECO:0000256" key="3">
    <source>
        <dbReference type="ARBA" id="ARBA00035112"/>
    </source>
</evidence>
<feature type="transmembrane region" description="Helical" evidence="5">
    <location>
        <begin position="37"/>
        <end position="59"/>
    </location>
</feature>
<accession>A0A177CCK4</accession>